<accession>A0AAE4AL94</accession>
<dbReference type="EMBL" id="JAUSTO010000009">
    <property type="protein sequence ID" value="MDQ0152905.1"/>
    <property type="molecule type" value="Genomic_DNA"/>
</dbReference>
<dbReference type="SUPFAM" id="SSF51161">
    <property type="entry name" value="Trimeric LpxA-like enzymes"/>
    <property type="match status" value="1"/>
</dbReference>
<dbReference type="InterPro" id="IPR050065">
    <property type="entry name" value="GlmU-like"/>
</dbReference>
<gene>
    <name evidence="3" type="ORF">J2S20_001606</name>
</gene>
<dbReference type="AlphaFoldDB" id="A0AAE4AL94"/>
<dbReference type="InterPro" id="IPR011004">
    <property type="entry name" value="Trimer_LpxA-like_sf"/>
</dbReference>
<dbReference type="Proteomes" id="UP001241537">
    <property type="component" value="Unassembled WGS sequence"/>
</dbReference>
<protein>
    <submittedName>
        <fullName evidence="3">NDP-sugar pyrophosphorylase family protein</fullName>
    </submittedName>
</protein>
<proteinExistence type="predicted"/>
<sequence>MKKEDLRIEALFDLNRTIAAPLFQRFSYPWELLPEIGSFLMELGQTLPESEYEKFGDCIWVHRSVKIAKTVSLKGPLIVCEGAELRQCAFVRGNVLIGRNSVAGNSCEFKNSILFDHVETPHYNYIGDSVLGYRSHMGAGAITSNIKSDRKNIVIHCGNEEIETGLRKIGGILGDGVEVGCGSVLNPGVVIGKNTTVYPLSSVRGVLPANTIYKREGELVRKR</sequence>
<evidence type="ECO:0000313" key="3">
    <source>
        <dbReference type="EMBL" id="MDQ0152905.1"/>
    </source>
</evidence>
<dbReference type="GO" id="GO:0016779">
    <property type="term" value="F:nucleotidyltransferase activity"/>
    <property type="evidence" value="ECO:0007669"/>
    <property type="project" value="UniProtKB-ARBA"/>
</dbReference>
<dbReference type="Gene3D" id="2.160.10.10">
    <property type="entry name" value="Hexapeptide repeat proteins"/>
    <property type="match status" value="1"/>
</dbReference>
<dbReference type="RefSeq" id="WP_307254844.1">
    <property type="nucleotide sequence ID" value="NZ_JAUSTO010000009.1"/>
</dbReference>
<evidence type="ECO:0000256" key="2">
    <source>
        <dbReference type="ARBA" id="ARBA00023315"/>
    </source>
</evidence>
<evidence type="ECO:0000313" key="4">
    <source>
        <dbReference type="Proteomes" id="UP001241537"/>
    </source>
</evidence>
<dbReference type="GO" id="GO:0016746">
    <property type="term" value="F:acyltransferase activity"/>
    <property type="evidence" value="ECO:0007669"/>
    <property type="project" value="UniProtKB-KW"/>
</dbReference>
<evidence type="ECO:0000256" key="1">
    <source>
        <dbReference type="ARBA" id="ARBA00022679"/>
    </source>
</evidence>
<name>A0AAE4AL94_9FIRM</name>
<organism evidence="3 4">
    <name type="scientific">Moryella indoligenes</name>
    <dbReference type="NCBI Taxonomy" id="371674"/>
    <lineage>
        <taxon>Bacteria</taxon>
        <taxon>Bacillati</taxon>
        <taxon>Bacillota</taxon>
        <taxon>Clostridia</taxon>
        <taxon>Lachnospirales</taxon>
        <taxon>Lachnospiraceae</taxon>
        <taxon>Moryella</taxon>
    </lineage>
</organism>
<comment type="caution">
    <text evidence="3">The sequence shown here is derived from an EMBL/GenBank/DDBJ whole genome shotgun (WGS) entry which is preliminary data.</text>
</comment>
<keyword evidence="1" id="KW-0808">Transferase</keyword>
<keyword evidence="2" id="KW-0012">Acyltransferase</keyword>
<dbReference type="PANTHER" id="PTHR43584">
    <property type="entry name" value="NUCLEOTIDYL TRANSFERASE"/>
    <property type="match status" value="1"/>
</dbReference>
<reference evidence="3" key="1">
    <citation type="submission" date="2023-07" db="EMBL/GenBank/DDBJ databases">
        <title>Genomic Encyclopedia of Type Strains, Phase IV (KMG-IV): sequencing the most valuable type-strain genomes for metagenomic binning, comparative biology and taxonomic classification.</title>
        <authorList>
            <person name="Goeker M."/>
        </authorList>
    </citation>
    <scope>NUCLEOTIDE SEQUENCE</scope>
    <source>
        <strain evidence="3">DSM 19659</strain>
    </source>
</reference>
<dbReference type="PANTHER" id="PTHR43584:SF8">
    <property type="entry name" value="N-ACETYLMURAMATE ALPHA-1-PHOSPHATE URIDYLYLTRANSFERASE"/>
    <property type="match status" value="1"/>
</dbReference>
<keyword evidence="4" id="KW-1185">Reference proteome</keyword>